<dbReference type="RefSeq" id="WP_005866065.1">
    <property type="nucleotide sequence ID" value="NZ_CACVBB010000002.1"/>
</dbReference>
<evidence type="ECO:0000256" key="1">
    <source>
        <dbReference type="SAM" id="MobiDB-lite"/>
    </source>
</evidence>
<evidence type="ECO:0000313" key="2">
    <source>
        <dbReference type="EMBL" id="QLC52259.1"/>
    </source>
</evidence>
<organism evidence="2 3">
    <name type="scientific">Bartonella alsatica</name>
    <dbReference type="NCBI Taxonomy" id="52764"/>
    <lineage>
        <taxon>Bacteria</taxon>
        <taxon>Pseudomonadati</taxon>
        <taxon>Pseudomonadota</taxon>
        <taxon>Alphaproteobacteria</taxon>
        <taxon>Hyphomicrobiales</taxon>
        <taxon>Bartonellaceae</taxon>
        <taxon>Bartonella</taxon>
    </lineage>
</organism>
<feature type="region of interest" description="Disordered" evidence="1">
    <location>
        <begin position="124"/>
        <end position="159"/>
    </location>
</feature>
<gene>
    <name evidence="2" type="ORF">HWV54_05155</name>
</gene>
<accession>A0ABX6QGI4</accession>
<dbReference type="Proteomes" id="UP000509443">
    <property type="component" value="Chromosome"/>
</dbReference>
<keyword evidence="3" id="KW-1185">Reference proteome</keyword>
<proteinExistence type="predicted"/>
<feature type="compositionally biased region" description="Polar residues" evidence="1">
    <location>
        <begin position="127"/>
        <end position="138"/>
    </location>
</feature>
<evidence type="ECO:0000313" key="3">
    <source>
        <dbReference type="Proteomes" id="UP000509443"/>
    </source>
</evidence>
<sequence>MKKREIKILPISILGICFVLTGCGLSAPTYGTDKSVSLQFFEDIANFASLTSTNDNSQLIMKPHSKLVMPKFGSHLVLPLPQQDIAQNSSLGRAETTKQHLDNGRVPVFPKKISLINKHANAADSESIPQLNAKQQQEYLRRQRARGGSAKYRRYLTEPPLSYRQPAKIVPVGQSESRR</sequence>
<reference evidence="2 3" key="1">
    <citation type="submission" date="2020-06" db="EMBL/GenBank/DDBJ databases">
        <title>Complete closed genome sequence of Bartonella alsatica CIP 105477.</title>
        <authorList>
            <person name="Thibau A."/>
            <person name="Schultze T.G."/>
            <person name="Kempf V.A.J."/>
        </authorList>
    </citation>
    <scope>NUCLEOTIDE SEQUENCE [LARGE SCALE GENOMIC DNA]</scope>
    <source>
        <strain evidence="2 3">CIP 105477</strain>
    </source>
</reference>
<dbReference type="EMBL" id="CP058235">
    <property type="protein sequence ID" value="QLC52259.1"/>
    <property type="molecule type" value="Genomic_DNA"/>
</dbReference>
<evidence type="ECO:0008006" key="4">
    <source>
        <dbReference type="Google" id="ProtNLM"/>
    </source>
</evidence>
<dbReference type="PROSITE" id="PS51257">
    <property type="entry name" value="PROKAR_LIPOPROTEIN"/>
    <property type="match status" value="1"/>
</dbReference>
<name>A0ABX6QGI4_9HYPH</name>
<protein>
    <recommendedName>
        <fullName evidence="4">Lipoprotein</fullName>
    </recommendedName>
</protein>